<evidence type="ECO:0008006" key="2">
    <source>
        <dbReference type="Google" id="ProtNLM"/>
    </source>
</evidence>
<proteinExistence type="predicted"/>
<name>A0A6C0H8E3_9ZZZZ</name>
<accession>A0A6C0H8E3</accession>
<protein>
    <recommendedName>
        <fullName evidence="2">Phosphoglycerate mutase family protein</fullName>
    </recommendedName>
</protein>
<dbReference type="EMBL" id="MN739893">
    <property type="protein sequence ID" value="QHT76273.1"/>
    <property type="molecule type" value="Genomic_DNA"/>
</dbReference>
<sequence length="308" mass="35222">MNVNIAFIRHGYGCHNALRTLVRSEFLKPTITMEELQIHSDPELTPLGVDASIHNGCVVAKMIRNAWKTNGNRNYQVDSVNLVGCSPLIRSMETAYYMTRKWKNPPNKIYVLPYLREIDESSPDKYSPYSRASIDTIPSYRMKTIAEQKEYLRKGGILQFFDFSFVEANLIARSEPGDILTFNKWLSKVLLPRFKVTISSFNLFIVTHAGVLRDFSGQGHYNNSGFLVNLSIDPGKPNKFPLYNFFFPLDQHLPPDFFSNYSEPEYSNSNYFCPSGRCGQLCANSNNQNKNSLKRITPKCNNDPENNL</sequence>
<reference evidence="1" key="1">
    <citation type="journal article" date="2020" name="Nature">
        <title>Giant virus diversity and host interactions through global metagenomics.</title>
        <authorList>
            <person name="Schulz F."/>
            <person name="Roux S."/>
            <person name="Paez-Espino D."/>
            <person name="Jungbluth S."/>
            <person name="Walsh D.A."/>
            <person name="Denef V.J."/>
            <person name="McMahon K.D."/>
            <person name="Konstantinidis K.T."/>
            <person name="Eloe-Fadrosh E.A."/>
            <person name="Kyrpides N.C."/>
            <person name="Woyke T."/>
        </authorList>
    </citation>
    <scope>NUCLEOTIDE SEQUENCE</scope>
    <source>
        <strain evidence="1">GVMAG-M-3300023179-73</strain>
    </source>
</reference>
<dbReference type="AlphaFoldDB" id="A0A6C0H8E3"/>
<organism evidence="1">
    <name type="scientific">viral metagenome</name>
    <dbReference type="NCBI Taxonomy" id="1070528"/>
    <lineage>
        <taxon>unclassified sequences</taxon>
        <taxon>metagenomes</taxon>
        <taxon>organismal metagenomes</taxon>
    </lineage>
</organism>
<dbReference type="SUPFAM" id="SSF53254">
    <property type="entry name" value="Phosphoglycerate mutase-like"/>
    <property type="match status" value="1"/>
</dbReference>
<dbReference type="InterPro" id="IPR029033">
    <property type="entry name" value="His_PPase_superfam"/>
</dbReference>
<evidence type="ECO:0000313" key="1">
    <source>
        <dbReference type="EMBL" id="QHT76273.1"/>
    </source>
</evidence>
<dbReference type="Gene3D" id="3.40.50.1240">
    <property type="entry name" value="Phosphoglycerate mutase-like"/>
    <property type="match status" value="1"/>
</dbReference>